<evidence type="ECO:0000313" key="3">
    <source>
        <dbReference type="Proteomes" id="UP000886653"/>
    </source>
</evidence>
<accession>A0A9P6N9P2</accession>
<organism evidence="2 3">
    <name type="scientific">Cronartium quercuum f. sp. fusiforme G11</name>
    <dbReference type="NCBI Taxonomy" id="708437"/>
    <lineage>
        <taxon>Eukaryota</taxon>
        <taxon>Fungi</taxon>
        <taxon>Dikarya</taxon>
        <taxon>Basidiomycota</taxon>
        <taxon>Pucciniomycotina</taxon>
        <taxon>Pucciniomycetes</taxon>
        <taxon>Pucciniales</taxon>
        <taxon>Coleosporiaceae</taxon>
        <taxon>Cronartium</taxon>
    </lineage>
</organism>
<keyword evidence="3" id="KW-1185">Reference proteome</keyword>
<feature type="compositionally biased region" description="Acidic residues" evidence="1">
    <location>
        <begin position="41"/>
        <end position="51"/>
    </location>
</feature>
<name>A0A9P6N9P2_9BASI</name>
<gene>
    <name evidence="2" type="ORF">CROQUDRAFT_97345</name>
</gene>
<dbReference type="AlphaFoldDB" id="A0A9P6N9P2"/>
<evidence type="ECO:0000313" key="2">
    <source>
        <dbReference type="EMBL" id="KAG0142556.1"/>
    </source>
</evidence>
<feature type="region of interest" description="Disordered" evidence="1">
    <location>
        <begin position="92"/>
        <end position="112"/>
    </location>
</feature>
<proteinExistence type="predicted"/>
<dbReference type="Proteomes" id="UP000886653">
    <property type="component" value="Unassembled WGS sequence"/>
</dbReference>
<sequence length="175" mass="19815">MAIQHSTDEFLCPLRWARYREELKASDEWEITEETVASSDSSDDLDEDDTASDASTIELEDYETVWRLAAWTRHMEGEQTRSERIVHVTSPQCTHNERGAPQEPPGSWPQPTQTFRISETTPACMKESKVRLFGNTITRGSRIYDSGYVCGLAKCDSSHSCIPALPHHFLPIQSP</sequence>
<comment type="caution">
    <text evidence="2">The sequence shown here is derived from an EMBL/GenBank/DDBJ whole genome shotgun (WGS) entry which is preliminary data.</text>
</comment>
<dbReference type="EMBL" id="MU167344">
    <property type="protein sequence ID" value="KAG0142556.1"/>
    <property type="molecule type" value="Genomic_DNA"/>
</dbReference>
<feature type="region of interest" description="Disordered" evidence="1">
    <location>
        <begin position="30"/>
        <end position="56"/>
    </location>
</feature>
<evidence type="ECO:0000256" key="1">
    <source>
        <dbReference type="SAM" id="MobiDB-lite"/>
    </source>
</evidence>
<reference evidence="2" key="1">
    <citation type="submission" date="2013-11" db="EMBL/GenBank/DDBJ databases">
        <title>Genome sequence of the fusiform rust pathogen reveals effectors for host alternation and coevolution with pine.</title>
        <authorList>
            <consortium name="DOE Joint Genome Institute"/>
            <person name="Smith K."/>
            <person name="Pendleton A."/>
            <person name="Kubisiak T."/>
            <person name="Anderson C."/>
            <person name="Salamov A."/>
            <person name="Aerts A."/>
            <person name="Riley R."/>
            <person name="Clum A."/>
            <person name="Lindquist E."/>
            <person name="Ence D."/>
            <person name="Campbell M."/>
            <person name="Kronenberg Z."/>
            <person name="Feau N."/>
            <person name="Dhillon B."/>
            <person name="Hamelin R."/>
            <person name="Burleigh J."/>
            <person name="Smith J."/>
            <person name="Yandell M."/>
            <person name="Nelson C."/>
            <person name="Grigoriev I."/>
            <person name="Davis J."/>
        </authorList>
    </citation>
    <scope>NUCLEOTIDE SEQUENCE</scope>
    <source>
        <strain evidence="2">G11</strain>
    </source>
</reference>
<protein>
    <submittedName>
        <fullName evidence="2">Uncharacterized protein</fullName>
    </submittedName>
</protein>